<evidence type="ECO:0000313" key="3">
    <source>
        <dbReference type="Proteomes" id="UP001569428"/>
    </source>
</evidence>
<dbReference type="InterPro" id="IPR036086">
    <property type="entry name" value="ParB/Sulfiredoxin_sf"/>
</dbReference>
<dbReference type="CDD" id="cd16405">
    <property type="entry name" value="RepB_like_N"/>
    <property type="match status" value="1"/>
</dbReference>
<dbReference type="Proteomes" id="UP001569428">
    <property type="component" value="Unassembled WGS sequence"/>
</dbReference>
<dbReference type="SMART" id="SM00470">
    <property type="entry name" value="ParB"/>
    <property type="match status" value="1"/>
</dbReference>
<dbReference type="InterPro" id="IPR037972">
    <property type="entry name" value="RepB_N"/>
</dbReference>
<dbReference type="InterPro" id="IPR050336">
    <property type="entry name" value="Chromosome_partition/occlusion"/>
</dbReference>
<gene>
    <name evidence="2" type="ORF">ACCI49_00495</name>
</gene>
<evidence type="ECO:0000313" key="2">
    <source>
        <dbReference type="EMBL" id="MFA0809381.1"/>
    </source>
</evidence>
<keyword evidence="3" id="KW-1185">Reference proteome</keyword>
<protein>
    <submittedName>
        <fullName evidence="2">ParB N-terminal domain-containing protein</fullName>
    </submittedName>
</protein>
<dbReference type="InterPro" id="IPR003115">
    <property type="entry name" value="ParB_N"/>
</dbReference>
<accession>A0ABV4NTF1</accession>
<dbReference type="EMBL" id="JBGMEK010000001">
    <property type="protein sequence ID" value="MFA0809381.1"/>
    <property type="molecule type" value="Genomic_DNA"/>
</dbReference>
<evidence type="ECO:0000259" key="1">
    <source>
        <dbReference type="SMART" id="SM00470"/>
    </source>
</evidence>
<dbReference type="SUPFAM" id="SSF110849">
    <property type="entry name" value="ParB/Sulfiredoxin"/>
    <property type="match status" value="1"/>
</dbReference>
<name>A0ABV4NTF1_9GAMM</name>
<sequence length="365" mass="41641">MANPKKTLDTVALLQGVGDGMEDSFASTAHATEGLKEEMPQEKLPAQKIMSGDKLRETTKKRTMVLELNPGICRRWRYYDRFDEWFTYEHCKDLIDDMYEREQEIPGIVRKLVDDPEGKEYEVVFGGRRHFSADYITSKKGVYKPFKAILKDISDKEAARLMDLENRKRADISDFERCVSYRQQIGKAPGYVPIFNTLNELREAIQSGEDGESSNFNGKSFTKAALSQMTTAGELNEIEELISLFKGRRINIPWSYAYKLMKVWNSGDDSARNKILSRAKVLKDMANSKSPEFLLKELISATAATEVQSALPYKDDLKIGEKVAVKVRATNKDLSFKIPLKILDEHDDKSLLELMKKAMKTFSTQ</sequence>
<dbReference type="PANTHER" id="PTHR33375:SF1">
    <property type="entry name" value="CHROMOSOME-PARTITIONING PROTEIN PARB-RELATED"/>
    <property type="match status" value="1"/>
</dbReference>
<reference evidence="2 3" key="1">
    <citation type="submission" date="2024-08" db="EMBL/GenBank/DDBJ databases">
        <authorList>
            <person name="Ishaq N."/>
        </authorList>
    </citation>
    <scope>NUCLEOTIDE SEQUENCE [LARGE SCALE GENOMIC DNA]</scope>
    <source>
        <strain evidence="2 3">DSM 18651</strain>
    </source>
</reference>
<proteinExistence type="predicted"/>
<dbReference type="PANTHER" id="PTHR33375">
    <property type="entry name" value="CHROMOSOME-PARTITIONING PROTEIN PARB-RELATED"/>
    <property type="match status" value="1"/>
</dbReference>
<organism evidence="2 3">
    <name type="scientific">Microbulbifer epialgicus</name>
    <dbReference type="NCBI Taxonomy" id="393907"/>
    <lineage>
        <taxon>Bacteria</taxon>
        <taxon>Pseudomonadati</taxon>
        <taxon>Pseudomonadota</taxon>
        <taxon>Gammaproteobacteria</taxon>
        <taxon>Cellvibrionales</taxon>
        <taxon>Microbulbiferaceae</taxon>
        <taxon>Microbulbifer</taxon>
    </lineage>
</organism>
<feature type="domain" description="ParB-like N-terminal" evidence="1">
    <location>
        <begin position="66"/>
        <end position="167"/>
    </location>
</feature>
<comment type="caution">
    <text evidence="2">The sequence shown here is derived from an EMBL/GenBank/DDBJ whole genome shotgun (WGS) entry which is preliminary data.</text>
</comment>